<evidence type="ECO:0000313" key="1">
    <source>
        <dbReference type="EMBL" id="MFC7248049.1"/>
    </source>
</evidence>
<reference evidence="2" key="1">
    <citation type="journal article" date="2019" name="Int. J. Syst. Evol. Microbiol.">
        <title>The Global Catalogue of Microorganisms (GCM) 10K type strain sequencing project: providing services to taxonomists for standard genome sequencing and annotation.</title>
        <authorList>
            <consortium name="The Broad Institute Genomics Platform"/>
            <consortium name="The Broad Institute Genome Sequencing Center for Infectious Disease"/>
            <person name="Wu L."/>
            <person name="Ma J."/>
        </authorList>
    </citation>
    <scope>NUCLEOTIDE SEQUENCE [LARGE SCALE GENOMIC DNA]</scope>
    <source>
        <strain evidence="2">CGMCC 1.9106</strain>
    </source>
</reference>
<dbReference type="RefSeq" id="WP_376810730.1">
    <property type="nucleotide sequence ID" value="NZ_JBHTAC010000074.1"/>
</dbReference>
<name>A0ABW2H9Q6_9ACTN</name>
<protein>
    <submittedName>
        <fullName evidence="1">Uncharacterized protein</fullName>
    </submittedName>
</protein>
<evidence type="ECO:0000313" key="2">
    <source>
        <dbReference type="Proteomes" id="UP001596392"/>
    </source>
</evidence>
<sequence length="44" mass="4848">MGLEAHQSEPPRAAVVELTAEQNARIDAELASRFEELRQAVSAR</sequence>
<organism evidence="1 2">
    <name type="scientific">Catellatospora aurea</name>
    <dbReference type="NCBI Taxonomy" id="1337874"/>
    <lineage>
        <taxon>Bacteria</taxon>
        <taxon>Bacillati</taxon>
        <taxon>Actinomycetota</taxon>
        <taxon>Actinomycetes</taxon>
        <taxon>Micromonosporales</taxon>
        <taxon>Micromonosporaceae</taxon>
        <taxon>Catellatospora</taxon>
    </lineage>
</organism>
<gene>
    <name evidence="1" type="ORF">ACFQO7_36760</name>
</gene>
<proteinExistence type="predicted"/>
<keyword evidence="2" id="KW-1185">Reference proteome</keyword>
<dbReference type="EMBL" id="JBHTAC010000074">
    <property type="protein sequence ID" value="MFC7248049.1"/>
    <property type="molecule type" value="Genomic_DNA"/>
</dbReference>
<accession>A0ABW2H9Q6</accession>
<comment type="caution">
    <text evidence="1">The sequence shown here is derived from an EMBL/GenBank/DDBJ whole genome shotgun (WGS) entry which is preliminary data.</text>
</comment>
<dbReference type="Proteomes" id="UP001596392">
    <property type="component" value="Unassembled WGS sequence"/>
</dbReference>